<proteinExistence type="predicted"/>
<evidence type="ECO:0000256" key="1">
    <source>
        <dbReference type="SAM" id="Phobius"/>
    </source>
</evidence>
<keyword evidence="1" id="KW-0472">Membrane</keyword>
<dbReference type="Proteomes" id="UP001244341">
    <property type="component" value="Chromosome 16b"/>
</dbReference>
<gene>
    <name evidence="2" type="ORF">OEZ85_000148</name>
</gene>
<accession>A0ABY8UQI4</accession>
<evidence type="ECO:0008006" key="4">
    <source>
        <dbReference type="Google" id="ProtNLM"/>
    </source>
</evidence>
<keyword evidence="1" id="KW-1133">Transmembrane helix</keyword>
<sequence>MALVGLAWGARLGYEYSGKLLSITFLIVAPAGLKEGSGLHVALSRAGGIIVGILLTFLLSCSWFPRSASGQGSGLHVALSRAGGIILGILLTFLLSCSWFPRSASGQVVDHLHNSLEALHQLTALTWSGLIPHDPNQEDTAQEDTAKAAAAAAAAAAAGASAAPEGPTAVPGLSQEQRLELRRRIDDQCEDALFRCTQQALAAGDALKTAESELYAGTAWGYRLYLPLLLLGKRSRRRFHLPRDLVAQLRLCVRRLARITWSLHTIIQEGFDAQMMVVVAQRYPPGLLQQLQDSSAAFVGDVLAALPPGSSRLAPAAAAAAAAALAAKVPQHNLLRFQQALHTLQEISELQRMQLIDHMRRYNQPPPPSQCNMHSASSIHAAAAAGQPHVDTPRLFFADTSDGYVAKLRWYSFQFLLEQLAEGYSELAGTLNSLLPLLPGAEHRLAG</sequence>
<reference evidence="2 3" key="1">
    <citation type="submission" date="2023-05" db="EMBL/GenBank/DDBJ databases">
        <title>A 100% complete, gapless, phased diploid assembly of the Scenedesmus obliquus UTEX 3031 genome.</title>
        <authorList>
            <person name="Biondi T.C."/>
            <person name="Hanschen E.R."/>
            <person name="Kwon T."/>
            <person name="Eng W."/>
            <person name="Kruse C.P.S."/>
            <person name="Koehler S.I."/>
            <person name="Kunde Y."/>
            <person name="Gleasner C.D."/>
            <person name="You Mak K.T."/>
            <person name="Polle J."/>
            <person name="Hovde B.T."/>
            <person name="Starkenburg S.R."/>
        </authorList>
    </citation>
    <scope>NUCLEOTIDE SEQUENCE [LARGE SCALE GENOMIC DNA]</scope>
    <source>
        <strain evidence="2 3">DOE0152z</strain>
    </source>
</reference>
<feature type="transmembrane region" description="Helical" evidence="1">
    <location>
        <begin position="45"/>
        <end position="65"/>
    </location>
</feature>
<evidence type="ECO:0000313" key="2">
    <source>
        <dbReference type="EMBL" id="WIA23390.1"/>
    </source>
</evidence>
<name>A0ABY8UQI4_TETOB</name>
<dbReference type="EMBL" id="CP126223">
    <property type="protein sequence ID" value="WIA23390.1"/>
    <property type="molecule type" value="Genomic_DNA"/>
</dbReference>
<feature type="transmembrane region" description="Helical" evidence="1">
    <location>
        <begin position="16"/>
        <end position="33"/>
    </location>
</feature>
<evidence type="ECO:0000313" key="3">
    <source>
        <dbReference type="Proteomes" id="UP001244341"/>
    </source>
</evidence>
<feature type="transmembrane region" description="Helical" evidence="1">
    <location>
        <begin position="77"/>
        <end position="97"/>
    </location>
</feature>
<organism evidence="2 3">
    <name type="scientific">Tetradesmus obliquus</name>
    <name type="common">Green alga</name>
    <name type="synonym">Acutodesmus obliquus</name>
    <dbReference type="NCBI Taxonomy" id="3088"/>
    <lineage>
        <taxon>Eukaryota</taxon>
        <taxon>Viridiplantae</taxon>
        <taxon>Chlorophyta</taxon>
        <taxon>core chlorophytes</taxon>
        <taxon>Chlorophyceae</taxon>
        <taxon>CS clade</taxon>
        <taxon>Sphaeropleales</taxon>
        <taxon>Scenedesmaceae</taxon>
        <taxon>Tetradesmus</taxon>
    </lineage>
</organism>
<keyword evidence="3" id="KW-1185">Reference proteome</keyword>
<protein>
    <recommendedName>
        <fullName evidence="4">DUF2421 domain-containing protein</fullName>
    </recommendedName>
</protein>
<keyword evidence="1" id="KW-0812">Transmembrane</keyword>